<dbReference type="STRING" id="1294273.roselon_01450"/>
<keyword evidence="2" id="KW-0479">Metal-binding</keyword>
<evidence type="ECO:0000313" key="3">
    <source>
        <dbReference type="EMBL" id="AHM03833.1"/>
    </source>
</evidence>
<proteinExistence type="inferred from homology"/>
<dbReference type="PANTHER" id="PTHR10458">
    <property type="entry name" value="PEPTIDE DEFORMYLASE"/>
    <property type="match status" value="1"/>
</dbReference>
<comment type="similarity">
    <text evidence="1 2">Belongs to the polypeptide deformylase family.</text>
</comment>
<gene>
    <name evidence="2" type="primary">def</name>
    <name evidence="3" type="ORF">roselon_01450</name>
</gene>
<comment type="catalytic activity">
    <reaction evidence="2">
        <text>N-terminal N-formyl-L-methionyl-[peptide] + H2O = N-terminal L-methionyl-[peptide] + formate</text>
        <dbReference type="Rhea" id="RHEA:24420"/>
        <dbReference type="Rhea" id="RHEA-COMP:10639"/>
        <dbReference type="Rhea" id="RHEA-COMP:10640"/>
        <dbReference type="ChEBI" id="CHEBI:15377"/>
        <dbReference type="ChEBI" id="CHEBI:15740"/>
        <dbReference type="ChEBI" id="CHEBI:49298"/>
        <dbReference type="ChEBI" id="CHEBI:64731"/>
        <dbReference type="EC" id="3.5.1.88"/>
    </reaction>
</comment>
<feature type="binding site" evidence="2">
    <location>
        <position position="136"/>
    </location>
    <ligand>
        <name>Fe cation</name>
        <dbReference type="ChEBI" id="CHEBI:24875"/>
    </ligand>
</feature>
<dbReference type="Pfam" id="PF01327">
    <property type="entry name" value="Pep_deformylase"/>
    <property type="match status" value="1"/>
</dbReference>
<dbReference type="PATRIC" id="fig|1294273.3.peg.1426"/>
<dbReference type="PRINTS" id="PR01576">
    <property type="entry name" value="PDEFORMYLASE"/>
</dbReference>
<dbReference type="GO" id="GO:0042586">
    <property type="term" value="F:peptide deformylase activity"/>
    <property type="evidence" value="ECO:0007669"/>
    <property type="project" value="UniProtKB-UniRule"/>
</dbReference>
<dbReference type="PANTHER" id="PTHR10458:SF22">
    <property type="entry name" value="PEPTIDE DEFORMYLASE"/>
    <property type="match status" value="1"/>
</dbReference>
<accession>W8RRU7</accession>
<feature type="binding site" evidence="2">
    <location>
        <position position="94"/>
    </location>
    <ligand>
        <name>Fe cation</name>
        <dbReference type="ChEBI" id="CHEBI:24875"/>
    </ligand>
</feature>
<protein>
    <recommendedName>
        <fullName evidence="2">Peptide deformylase</fullName>
        <shortName evidence="2">PDF</shortName>
        <ecNumber evidence="2">3.5.1.88</ecNumber>
    </recommendedName>
    <alternativeName>
        <fullName evidence="2">Polypeptide deformylase</fullName>
    </alternativeName>
</protein>
<keyword evidence="2" id="KW-0648">Protein biosynthesis</keyword>
<dbReference type="AlphaFoldDB" id="W8RRU7"/>
<evidence type="ECO:0000256" key="2">
    <source>
        <dbReference type="HAMAP-Rule" id="MF_00163"/>
    </source>
</evidence>
<dbReference type="Gene3D" id="3.90.45.10">
    <property type="entry name" value="Peptide deformylase"/>
    <property type="match status" value="1"/>
</dbReference>
<dbReference type="InterPro" id="IPR036821">
    <property type="entry name" value="Peptide_deformylase_sf"/>
</dbReference>
<evidence type="ECO:0000313" key="4">
    <source>
        <dbReference type="Proteomes" id="UP000019593"/>
    </source>
</evidence>
<dbReference type="GO" id="GO:0006412">
    <property type="term" value="P:translation"/>
    <property type="evidence" value="ECO:0007669"/>
    <property type="project" value="UniProtKB-UniRule"/>
</dbReference>
<dbReference type="EC" id="3.5.1.88" evidence="2"/>
<dbReference type="GO" id="GO:0046872">
    <property type="term" value="F:metal ion binding"/>
    <property type="evidence" value="ECO:0007669"/>
    <property type="project" value="UniProtKB-KW"/>
</dbReference>
<dbReference type="OrthoDB" id="9804313at2"/>
<reference evidence="3 4" key="1">
    <citation type="submission" date="2013-03" db="EMBL/GenBank/DDBJ databases">
        <authorList>
            <person name="Fiebig A."/>
            <person name="Goeker M."/>
            <person name="Klenk H.-P.P."/>
        </authorList>
    </citation>
    <scope>NUCLEOTIDE SEQUENCE [LARGE SCALE GENOMIC DNA]</scope>
    <source>
        <strain evidence="4">DSM 19469</strain>
    </source>
</reference>
<name>W8RRU7_9RHOB</name>
<comment type="cofactor">
    <cofactor evidence="2">
        <name>Fe(2+)</name>
        <dbReference type="ChEBI" id="CHEBI:29033"/>
    </cofactor>
    <text evidence="2">Binds 1 Fe(2+) ion.</text>
</comment>
<keyword evidence="2 3" id="KW-0378">Hydrolase</keyword>
<dbReference type="RefSeq" id="WP_025311673.1">
    <property type="nucleotide sequence ID" value="NZ_CP004372.1"/>
</dbReference>
<dbReference type="NCBIfam" id="NF001159">
    <property type="entry name" value="PRK00150.1-3"/>
    <property type="match status" value="1"/>
</dbReference>
<feature type="binding site" evidence="2">
    <location>
        <position position="140"/>
    </location>
    <ligand>
        <name>Fe cation</name>
        <dbReference type="ChEBI" id="CHEBI:24875"/>
    </ligand>
</feature>
<dbReference type="SUPFAM" id="SSF56420">
    <property type="entry name" value="Peptide deformylase"/>
    <property type="match status" value="1"/>
</dbReference>
<dbReference type="eggNOG" id="COG0242">
    <property type="taxonomic scope" value="Bacteria"/>
</dbReference>
<evidence type="ECO:0000256" key="1">
    <source>
        <dbReference type="ARBA" id="ARBA00010759"/>
    </source>
</evidence>
<comment type="function">
    <text evidence="2">Removes the formyl group from the N-terminal Met of newly synthesized proteins. Requires at least a dipeptide for an efficient rate of reaction. N-terminal L-methionine is a prerequisite for activity but the enzyme has broad specificity at other positions.</text>
</comment>
<sequence length="152" mass="16500">MAVRPVVLAPDPVVSRRCAAVERFDGALGELAMDLLQTLYAAEGRGLAAPQIGVSARIFVTDTTWKAGKPSPTVFVNPEIVAASENTAIYEERCLSIPDRAVRVTRPAWVDLRWCALSGEVRQARFDGFDAVCVQHERDHLDGILITEAAAP</sequence>
<dbReference type="KEGG" id="red:roselon_01450"/>
<dbReference type="InterPro" id="IPR023635">
    <property type="entry name" value="Peptide_deformylase"/>
</dbReference>
<dbReference type="PIRSF" id="PIRSF004749">
    <property type="entry name" value="Pep_def"/>
    <property type="match status" value="1"/>
</dbReference>
<keyword evidence="4" id="KW-1185">Reference proteome</keyword>
<dbReference type="NCBIfam" id="TIGR00079">
    <property type="entry name" value="pept_deformyl"/>
    <property type="match status" value="1"/>
</dbReference>
<organism evidence="3 4">
    <name type="scientific">Roseicyclus elongatus DSM 19469</name>
    <dbReference type="NCBI Taxonomy" id="1294273"/>
    <lineage>
        <taxon>Bacteria</taxon>
        <taxon>Pseudomonadati</taxon>
        <taxon>Pseudomonadota</taxon>
        <taxon>Alphaproteobacteria</taxon>
        <taxon>Rhodobacterales</taxon>
        <taxon>Roseobacteraceae</taxon>
        <taxon>Roseicyclus</taxon>
    </lineage>
</organism>
<dbReference type="HAMAP" id="MF_00163">
    <property type="entry name" value="Pep_deformylase"/>
    <property type="match status" value="1"/>
</dbReference>
<dbReference type="Proteomes" id="UP000019593">
    <property type="component" value="Chromosome"/>
</dbReference>
<dbReference type="HOGENOM" id="CLU_061901_2_0_5"/>
<feature type="active site" evidence="2">
    <location>
        <position position="137"/>
    </location>
</feature>
<keyword evidence="2" id="KW-0408">Iron</keyword>
<dbReference type="CDD" id="cd00487">
    <property type="entry name" value="Pep_deformylase"/>
    <property type="match status" value="1"/>
</dbReference>
<dbReference type="EMBL" id="CP004372">
    <property type="protein sequence ID" value="AHM03833.1"/>
    <property type="molecule type" value="Genomic_DNA"/>
</dbReference>